<dbReference type="EMBL" id="NFLB01000008">
    <property type="protein sequence ID" value="OUQ04933.1"/>
    <property type="molecule type" value="Genomic_DNA"/>
</dbReference>
<dbReference type="InterPro" id="IPR007487">
    <property type="entry name" value="ABC_transpt-TYRBP-like"/>
</dbReference>
<reference evidence="3" key="1">
    <citation type="submission" date="2017-04" db="EMBL/GenBank/DDBJ databases">
        <title>Function of individual gut microbiota members based on whole genome sequencing of pure cultures obtained from chicken caecum.</title>
        <authorList>
            <person name="Medvecky M."/>
            <person name="Cejkova D."/>
            <person name="Polansky O."/>
            <person name="Karasova D."/>
            <person name="Kubasova T."/>
            <person name="Cizek A."/>
            <person name="Rychlik I."/>
        </authorList>
    </citation>
    <scope>NUCLEOTIDE SEQUENCE [LARGE SCALE GENOMIC DNA]</scope>
    <source>
        <strain evidence="3">An149</strain>
    </source>
</reference>
<name>A0A1Y4EJ69_9FIRM</name>
<reference evidence="1" key="4">
    <citation type="submission" date="2021-09" db="EMBL/GenBank/DDBJ databases">
        <authorList>
            <person name="Gilroy R."/>
        </authorList>
    </citation>
    <scope>NUCLEOTIDE SEQUENCE</scope>
    <source>
        <strain evidence="1">CHK193-16274</strain>
    </source>
</reference>
<dbReference type="InterPro" id="IPR028082">
    <property type="entry name" value="Peripla_BP_I"/>
</dbReference>
<dbReference type="Proteomes" id="UP000749320">
    <property type="component" value="Unassembled WGS sequence"/>
</dbReference>
<evidence type="ECO:0000313" key="1">
    <source>
        <dbReference type="EMBL" id="HJF39338.1"/>
    </source>
</evidence>
<reference evidence="1" key="3">
    <citation type="journal article" date="2021" name="PeerJ">
        <title>Extensive microbial diversity within the chicken gut microbiome revealed by metagenomics and culture.</title>
        <authorList>
            <person name="Gilroy R."/>
            <person name="Ravi A."/>
            <person name="Getino M."/>
            <person name="Pursley I."/>
            <person name="Horton D.L."/>
            <person name="Alikhan N.F."/>
            <person name="Baker D."/>
            <person name="Gharbi K."/>
            <person name="Hall N."/>
            <person name="Watson M."/>
            <person name="Adriaenssens E.M."/>
            <person name="Foster-Nyarko E."/>
            <person name="Jarju S."/>
            <person name="Secka A."/>
            <person name="Antonio M."/>
            <person name="Oren A."/>
            <person name="Chaudhuri R.R."/>
            <person name="La Ragione R."/>
            <person name="Hildebrand F."/>
            <person name="Pallen M.J."/>
        </authorList>
    </citation>
    <scope>NUCLEOTIDE SEQUENCE</scope>
    <source>
        <strain evidence="1">CHK193-16274</strain>
    </source>
</reference>
<accession>A0A1Y4EJ69</accession>
<dbReference type="EMBL" id="DYWV01000011">
    <property type="protein sequence ID" value="HJF39338.1"/>
    <property type="molecule type" value="Genomic_DNA"/>
</dbReference>
<gene>
    <name evidence="2" type="ORF">B5E91_07940</name>
    <name evidence="1" type="ORF">K8V91_00305</name>
</gene>
<dbReference type="RefSeq" id="WP_087256667.1">
    <property type="nucleotide sequence ID" value="NZ_CAJFOD010000116.1"/>
</dbReference>
<organism evidence="2 3">
    <name type="scientific">Thomasclavelia spiroformis</name>
    <dbReference type="NCBI Taxonomy" id="29348"/>
    <lineage>
        <taxon>Bacteria</taxon>
        <taxon>Bacillati</taxon>
        <taxon>Bacillota</taxon>
        <taxon>Erysipelotrichia</taxon>
        <taxon>Erysipelotrichales</taxon>
        <taxon>Coprobacillaceae</taxon>
        <taxon>Thomasclavelia</taxon>
    </lineage>
</organism>
<dbReference type="PROSITE" id="PS51257">
    <property type="entry name" value="PROKAR_LIPOPROTEIN"/>
    <property type="match status" value="1"/>
</dbReference>
<dbReference type="Proteomes" id="UP000196258">
    <property type="component" value="Unassembled WGS sequence"/>
</dbReference>
<protein>
    <submittedName>
        <fullName evidence="1 2">ABC transporter substrate-binding protein</fullName>
    </submittedName>
</protein>
<dbReference type="PANTHER" id="PTHR35271:SF1">
    <property type="entry name" value="ABC TRANSPORTER, SUBSTRATE-BINDING LIPOPROTEIN"/>
    <property type="match status" value="1"/>
</dbReference>
<evidence type="ECO:0000313" key="3">
    <source>
        <dbReference type="Proteomes" id="UP000196258"/>
    </source>
</evidence>
<proteinExistence type="predicted"/>
<dbReference type="Gene3D" id="3.40.50.2300">
    <property type="match status" value="2"/>
</dbReference>
<evidence type="ECO:0000313" key="2">
    <source>
        <dbReference type="EMBL" id="OUQ04933.1"/>
    </source>
</evidence>
<dbReference type="CDD" id="cd06325">
    <property type="entry name" value="PBP1_ABC_unchar_transporter"/>
    <property type="match status" value="1"/>
</dbReference>
<dbReference type="SUPFAM" id="SSF53822">
    <property type="entry name" value="Periplasmic binding protein-like I"/>
    <property type="match status" value="1"/>
</dbReference>
<dbReference type="AlphaFoldDB" id="A0A1Y4EJ69"/>
<dbReference type="PANTHER" id="PTHR35271">
    <property type="entry name" value="ABC TRANSPORTER, SUBSTRATE-BINDING LIPOPROTEIN-RELATED"/>
    <property type="match status" value="1"/>
</dbReference>
<sequence>MKKVFSGLLALAMAASITGCNSGGASGEPKDLADVKIGVIQLMQHDALDASYEGFKDELVEAGVKEENIDYIVAGDQANCSTVADKLVNGGNDLIYAIATPALQSVAAATTDIPIVGCAITDYTSTKLVKSNDEPGGNVTGASDLTPVKDQFDLMHKLLPDAKKVAIMYCGSEDNSIIQGDLAKDAAKELGLDATVYKVADSNEIQAVASQIVSDDNDVVYIPTDNLLATYMSSVEAITSEAKIPCIVGEEGMAKAGGFATYGISYEALGRKAGKQALDILNGKKTAANTPIVQLGVEDCSLVINMKIANKCGITVNKEDYPDATFIEE</sequence>
<dbReference type="Pfam" id="PF04392">
    <property type="entry name" value="ABC_sub_bind"/>
    <property type="match status" value="1"/>
</dbReference>
<reference evidence="2" key="2">
    <citation type="journal article" date="2018" name="BMC Genomics">
        <title>Whole genome sequencing and function prediction of 133 gut anaerobes isolated from chicken caecum in pure cultures.</title>
        <authorList>
            <person name="Medvecky M."/>
            <person name="Cejkova D."/>
            <person name="Polansky O."/>
            <person name="Karasova D."/>
            <person name="Kubasova T."/>
            <person name="Cizek A."/>
            <person name="Rychlik I."/>
        </authorList>
    </citation>
    <scope>NUCLEOTIDE SEQUENCE</scope>
    <source>
        <strain evidence="2">An149</strain>
    </source>
</reference>
<comment type="caution">
    <text evidence="2">The sequence shown here is derived from an EMBL/GenBank/DDBJ whole genome shotgun (WGS) entry which is preliminary data.</text>
</comment>